<dbReference type="AlphaFoldDB" id="A0A6A5XWB8"/>
<dbReference type="GeneID" id="54284930"/>
<accession>A0A6A5XWB8</accession>
<proteinExistence type="predicted"/>
<dbReference type="OrthoDB" id="310217at2759"/>
<gene>
    <name evidence="1" type="ORF">BU24DRAFT_420668</name>
</gene>
<dbReference type="EMBL" id="ML978068">
    <property type="protein sequence ID" value="KAF2017625.1"/>
    <property type="molecule type" value="Genomic_DNA"/>
</dbReference>
<dbReference type="Proteomes" id="UP000799778">
    <property type="component" value="Unassembled WGS sequence"/>
</dbReference>
<dbReference type="RefSeq" id="XP_033385964.1">
    <property type="nucleotide sequence ID" value="XM_033527533.1"/>
</dbReference>
<protein>
    <submittedName>
        <fullName evidence="1">Uncharacterized protein</fullName>
    </submittedName>
</protein>
<keyword evidence="2" id="KW-1185">Reference proteome</keyword>
<name>A0A6A5XWB8_9PLEO</name>
<reference evidence="1" key="1">
    <citation type="journal article" date="2020" name="Stud. Mycol.">
        <title>101 Dothideomycetes genomes: a test case for predicting lifestyles and emergence of pathogens.</title>
        <authorList>
            <person name="Haridas S."/>
            <person name="Albert R."/>
            <person name="Binder M."/>
            <person name="Bloem J."/>
            <person name="Labutti K."/>
            <person name="Salamov A."/>
            <person name="Andreopoulos B."/>
            <person name="Baker S."/>
            <person name="Barry K."/>
            <person name="Bills G."/>
            <person name="Bluhm B."/>
            <person name="Cannon C."/>
            <person name="Castanera R."/>
            <person name="Culley D."/>
            <person name="Daum C."/>
            <person name="Ezra D."/>
            <person name="Gonzalez J."/>
            <person name="Henrissat B."/>
            <person name="Kuo A."/>
            <person name="Liang C."/>
            <person name="Lipzen A."/>
            <person name="Lutzoni F."/>
            <person name="Magnuson J."/>
            <person name="Mondo S."/>
            <person name="Nolan M."/>
            <person name="Ohm R."/>
            <person name="Pangilinan J."/>
            <person name="Park H.-J."/>
            <person name="Ramirez L."/>
            <person name="Alfaro M."/>
            <person name="Sun H."/>
            <person name="Tritt A."/>
            <person name="Yoshinaga Y."/>
            <person name="Zwiers L.-H."/>
            <person name="Turgeon B."/>
            <person name="Goodwin S."/>
            <person name="Spatafora J."/>
            <person name="Crous P."/>
            <person name="Grigoriev I."/>
        </authorList>
    </citation>
    <scope>NUCLEOTIDE SEQUENCE</scope>
    <source>
        <strain evidence="1">CBS 175.79</strain>
    </source>
</reference>
<evidence type="ECO:0000313" key="2">
    <source>
        <dbReference type="Proteomes" id="UP000799778"/>
    </source>
</evidence>
<organism evidence="1 2">
    <name type="scientific">Aaosphaeria arxii CBS 175.79</name>
    <dbReference type="NCBI Taxonomy" id="1450172"/>
    <lineage>
        <taxon>Eukaryota</taxon>
        <taxon>Fungi</taxon>
        <taxon>Dikarya</taxon>
        <taxon>Ascomycota</taxon>
        <taxon>Pezizomycotina</taxon>
        <taxon>Dothideomycetes</taxon>
        <taxon>Pleosporomycetidae</taxon>
        <taxon>Pleosporales</taxon>
        <taxon>Pleosporales incertae sedis</taxon>
        <taxon>Aaosphaeria</taxon>
    </lineage>
</organism>
<evidence type="ECO:0000313" key="1">
    <source>
        <dbReference type="EMBL" id="KAF2017625.1"/>
    </source>
</evidence>
<sequence length="170" mass="19265">MSEQRETEKQLDAQGWSDVPNERHHVYAAGLIAWCLMRNAQLRTSSDTTPQLPFPGATGVANPTAYFDPQHHSAFYSMALERVVEKCMCIDWRERHSLDQIFEEVTEGLAKFQSVHEGIESMSNEELPPWMRVDLGEDISKIGSSFSDYLAAIQARITREEMNSTDSALL</sequence>